<evidence type="ECO:0000256" key="6">
    <source>
        <dbReference type="ARBA" id="ARBA00022448"/>
    </source>
</evidence>
<keyword evidence="10 15" id="KW-1133">Transmembrane helix</keyword>
<feature type="domain" description="Major facilitator superfamily (MFS) profile" evidence="16">
    <location>
        <begin position="1"/>
        <end position="319"/>
    </location>
</feature>
<evidence type="ECO:0000256" key="8">
    <source>
        <dbReference type="ARBA" id="ARBA00022597"/>
    </source>
</evidence>
<dbReference type="SUPFAM" id="SSF103473">
    <property type="entry name" value="MFS general substrate transporter"/>
    <property type="match status" value="1"/>
</dbReference>
<comment type="catalytic activity">
    <reaction evidence="1">
        <text>D-fructose(out) = D-fructose(in)</text>
        <dbReference type="Rhea" id="RHEA:60372"/>
        <dbReference type="ChEBI" id="CHEBI:37721"/>
    </reaction>
</comment>
<dbReference type="InterPro" id="IPR045263">
    <property type="entry name" value="GLUT"/>
</dbReference>
<keyword evidence="9 15" id="KW-0812">Transmembrane</keyword>
<reference evidence="17" key="4">
    <citation type="submission" date="2025-09" db="UniProtKB">
        <authorList>
            <consortium name="Ensembl"/>
        </authorList>
    </citation>
    <scope>IDENTIFICATION</scope>
</reference>
<comment type="similarity">
    <text evidence="4">Belongs to the major facilitator superfamily. Sugar transporter (TC 2.A.1.1) family. Glucose transporter subfamily.</text>
</comment>
<feature type="transmembrane region" description="Helical" evidence="15">
    <location>
        <begin position="266"/>
        <end position="288"/>
    </location>
</feature>
<dbReference type="OMA" id="TQHFQRM"/>
<dbReference type="GO" id="GO:0005353">
    <property type="term" value="F:fructose transmembrane transporter activity"/>
    <property type="evidence" value="ECO:0007669"/>
    <property type="project" value="UniProtKB-ARBA"/>
</dbReference>
<dbReference type="PROSITE" id="PS00216">
    <property type="entry name" value="SUGAR_TRANSPORT_1"/>
    <property type="match status" value="1"/>
</dbReference>
<dbReference type="InterPro" id="IPR005828">
    <property type="entry name" value="MFS_sugar_transport-like"/>
</dbReference>
<feature type="transmembrane region" description="Helical" evidence="15">
    <location>
        <begin position="131"/>
        <end position="150"/>
    </location>
</feature>
<evidence type="ECO:0000256" key="2">
    <source>
        <dbReference type="ARBA" id="ARBA00004135"/>
    </source>
</evidence>
<dbReference type="InParanoid" id="F6YR14"/>
<feature type="transmembrane region" description="Helical" evidence="15">
    <location>
        <begin position="197"/>
        <end position="220"/>
    </location>
</feature>
<evidence type="ECO:0000313" key="18">
    <source>
        <dbReference type="Proteomes" id="UP000008144"/>
    </source>
</evidence>
<dbReference type="Gene3D" id="1.20.1250.20">
    <property type="entry name" value="MFS general substrate transporter like domains"/>
    <property type="match status" value="1"/>
</dbReference>
<dbReference type="InterPro" id="IPR036259">
    <property type="entry name" value="MFS_trans_sf"/>
</dbReference>
<evidence type="ECO:0000313" key="17">
    <source>
        <dbReference type="Ensembl" id="ENSCINP00000007910.3"/>
    </source>
</evidence>
<dbReference type="HOGENOM" id="CLU_001265_30_11_1"/>
<dbReference type="PRINTS" id="PR00171">
    <property type="entry name" value="SUGRTRNSPORT"/>
</dbReference>
<dbReference type="Proteomes" id="UP000008144">
    <property type="component" value="Chromosome 7"/>
</dbReference>
<evidence type="ECO:0000256" key="4">
    <source>
        <dbReference type="ARBA" id="ARBA00007004"/>
    </source>
</evidence>
<evidence type="ECO:0000256" key="3">
    <source>
        <dbReference type="ARBA" id="ARBA00004651"/>
    </source>
</evidence>
<dbReference type="FunFam" id="1.20.1250.20:FF:001511">
    <property type="entry name" value="Solute carrier family 2, facilitated glucose transporter member 5"/>
    <property type="match status" value="1"/>
</dbReference>
<dbReference type="NCBIfam" id="TIGR00879">
    <property type="entry name" value="SP"/>
    <property type="match status" value="1"/>
</dbReference>
<protein>
    <recommendedName>
        <fullName evidence="5">Solute carrier family 2, facilitated glucose transporter member 5</fullName>
    </recommendedName>
    <alternativeName>
        <fullName evidence="13">Fructose transporter</fullName>
    </alternativeName>
    <alternativeName>
        <fullName evidence="12">Glucose transporter type 5, small intestine</fullName>
    </alternativeName>
</protein>
<feature type="transmembrane region" description="Helical" evidence="15">
    <location>
        <begin position="45"/>
        <end position="65"/>
    </location>
</feature>
<feature type="transmembrane region" description="Helical" evidence="15">
    <location>
        <begin position="226"/>
        <end position="245"/>
    </location>
</feature>
<evidence type="ECO:0000256" key="15">
    <source>
        <dbReference type="SAM" id="Phobius"/>
    </source>
</evidence>
<dbReference type="PROSITE" id="PS50850">
    <property type="entry name" value="MFS"/>
    <property type="match status" value="1"/>
</dbReference>
<dbReference type="STRING" id="7719.ENSCINP00000007910"/>
<proteinExistence type="inferred from homology"/>
<keyword evidence="7" id="KW-1003">Cell membrane</keyword>
<keyword evidence="18" id="KW-1185">Reference proteome</keyword>
<dbReference type="EMBL" id="EAAA01002427">
    <property type="status" value="NOT_ANNOTATED_CDS"/>
    <property type="molecule type" value="Genomic_DNA"/>
</dbReference>
<name>F6YR14_CIOIN</name>
<dbReference type="AlphaFoldDB" id="F6YR14"/>
<comment type="subcellular location">
    <subcellularLocation>
        <location evidence="2">Cell membrane</location>
        <location evidence="2">Sarcolemma</location>
    </subcellularLocation>
    <subcellularLocation>
        <location evidence="3">Cell membrane</location>
        <topology evidence="3">Multi-pass membrane protein</topology>
    </subcellularLocation>
</comment>
<dbReference type="GO" id="GO:0070837">
    <property type="term" value="P:dehydroascorbic acid transport"/>
    <property type="evidence" value="ECO:0000318"/>
    <property type="project" value="GO_Central"/>
</dbReference>
<evidence type="ECO:0000256" key="10">
    <source>
        <dbReference type="ARBA" id="ARBA00022989"/>
    </source>
</evidence>
<dbReference type="EMBL" id="EAAA01002426">
    <property type="status" value="NOT_ANNOTATED_CDS"/>
    <property type="molecule type" value="Genomic_DNA"/>
</dbReference>
<organism evidence="17 18">
    <name type="scientific">Ciona intestinalis</name>
    <name type="common">Transparent sea squirt</name>
    <name type="synonym">Ascidia intestinalis</name>
    <dbReference type="NCBI Taxonomy" id="7719"/>
    <lineage>
        <taxon>Eukaryota</taxon>
        <taxon>Metazoa</taxon>
        <taxon>Chordata</taxon>
        <taxon>Tunicata</taxon>
        <taxon>Ascidiacea</taxon>
        <taxon>Phlebobranchia</taxon>
        <taxon>Cionidae</taxon>
        <taxon>Ciona</taxon>
    </lineage>
</organism>
<reference evidence="18" key="1">
    <citation type="journal article" date="2002" name="Science">
        <title>The draft genome of Ciona intestinalis: insights into chordate and vertebrate origins.</title>
        <authorList>
            <person name="Dehal P."/>
            <person name="Satou Y."/>
            <person name="Campbell R.K."/>
            <person name="Chapman J."/>
            <person name="Degnan B."/>
            <person name="De Tomaso A."/>
            <person name="Davidson B."/>
            <person name="Di Gregorio A."/>
            <person name="Gelpke M."/>
            <person name="Goodstein D.M."/>
            <person name="Harafuji N."/>
            <person name="Hastings K.E."/>
            <person name="Ho I."/>
            <person name="Hotta K."/>
            <person name="Huang W."/>
            <person name="Kawashima T."/>
            <person name="Lemaire P."/>
            <person name="Martinez D."/>
            <person name="Meinertzhagen I.A."/>
            <person name="Necula S."/>
            <person name="Nonaka M."/>
            <person name="Putnam N."/>
            <person name="Rash S."/>
            <person name="Saiga H."/>
            <person name="Satake M."/>
            <person name="Terry A."/>
            <person name="Yamada L."/>
            <person name="Wang H.G."/>
            <person name="Awazu S."/>
            <person name="Azumi K."/>
            <person name="Boore J."/>
            <person name="Branno M."/>
            <person name="Chin-Bow S."/>
            <person name="DeSantis R."/>
            <person name="Doyle S."/>
            <person name="Francino P."/>
            <person name="Keys D.N."/>
            <person name="Haga S."/>
            <person name="Hayashi H."/>
            <person name="Hino K."/>
            <person name="Imai K.S."/>
            <person name="Inaba K."/>
            <person name="Kano S."/>
            <person name="Kobayashi K."/>
            <person name="Kobayashi M."/>
            <person name="Lee B.I."/>
            <person name="Makabe K.W."/>
            <person name="Manohar C."/>
            <person name="Matassi G."/>
            <person name="Medina M."/>
            <person name="Mochizuki Y."/>
            <person name="Mount S."/>
            <person name="Morishita T."/>
            <person name="Miura S."/>
            <person name="Nakayama A."/>
            <person name="Nishizaka S."/>
            <person name="Nomoto H."/>
            <person name="Ohta F."/>
            <person name="Oishi K."/>
            <person name="Rigoutsos I."/>
            <person name="Sano M."/>
            <person name="Sasaki A."/>
            <person name="Sasakura Y."/>
            <person name="Shoguchi E."/>
            <person name="Shin-i T."/>
            <person name="Spagnuolo A."/>
            <person name="Stainier D."/>
            <person name="Suzuki M.M."/>
            <person name="Tassy O."/>
            <person name="Takatori N."/>
            <person name="Tokuoka M."/>
            <person name="Yagi K."/>
            <person name="Yoshizaki F."/>
            <person name="Wada S."/>
            <person name="Zhang C."/>
            <person name="Hyatt P.D."/>
            <person name="Larimer F."/>
            <person name="Detter C."/>
            <person name="Doggett N."/>
            <person name="Glavina T."/>
            <person name="Hawkins T."/>
            <person name="Richardson P."/>
            <person name="Lucas S."/>
            <person name="Kohara Y."/>
            <person name="Levine M."/>
            <person name="Satoh N."/>
            <person name="Rokhsar D.S."/>
        </authorList>
    </citation>
    <scope>NUCLEOTIDE SEQUENCE [LARGE SCALE GENOMIC DNA]</scope>
</reference>
<evidence type="ECO:0000256" key="13">
    <source>
        <dbReference type="ARBA" id="ARBA00031099"/>
    </source>
</evidence>
<dbReference type="InterPro" id="IPR005829">
    <property type="entry name" value="Sugar_transporter_CS"/>
</dbReference>
<dbReference type="Pfam" id="PF00083">
    <property type="entry name" value="Sugar_tr"/>
    <property type="match status" value="1"/>
</dbReference>
<feature type="transmembrane region" description="Helical" evidence="15">
    <location>
        <begin position="294"/>
        <end position="314"/>
    </location>
</feature>
<evidence type="ECO:0000256" key="5">
    <source>
        <dbReference type="ARBA" id="ARBA00015973"/>
    </source>
</evidence>
<dbReference type="InterPro" id="IPR020846">
    <property type="entry name" value="MFS_dom"/>
</dbReference>
<dbReference type="PANTHER" id="PTHR23503">
    <property type="entry name" value="SOLUTE CARRIER FAMILY 2"/>
    <property type="match status" value="1"/>
</dbReference>
<dbReference type="GO" id="GO:0055056">
    <property type="term" value="F:D-glucose transmembrane transporter activity"/>
    <property type="evidence" value="ECO:0000318"/>
    <property type="project" value="GO_Central"/>
</dbReference>
<dbReference type="GO" id="GO:0042383">
    <property type="term" value="C:sarcolemma"/>
    <property type="evidence" value="ECO:0007669"/>
    <property type="project" value="UniProtKB-SubCell"/>
</dbReference>
<keyword evidence="11 15" id="KW-0472">Membrane</keyword>
<dbReference type="GO" id="GO:1990539">
    <property type="term" value="P:fructose import across plasma membrane"/>
    <property type="evidence" value="ECO:0007669"/>
    <property type="project" value="UniProtKB-ARBA"/>
</dbReference>
<feature type="transmembrane region" description="Helical" evidence="15">
    <location>
        <begin position="21"/>
        <end position="39"/>
    </location>
</feature>
<evidence type="ECO:0000256" key="14">
    <source>
        <dbReference type="RuleBase" id="RU003346"/>
    </source>
</evidence>
<evidence type="ECO:0000256" key="1">
    <source>
        <dbReference type="ARBA" id="ARBA00000590"/>
    </source>
</evidence>
<sequence>MYIGEISPKQWRGAIGVLNQLHITIGILVAQVLGLQGMLGNEHTWPILFAFTCVPSIIQLMAIPFMPKSPRFLLIDEGKEDEARNVLVKLRGTDNVVSEMDEMRAEASAQSADGQLSIPQLFRDRSVRWQLITVLLMMAAQQLSGINAIFFYSNKIFSKAGIPAGKQQDLASVGVGVVNVLMTVISVGVIEWAGRKALIVWGFGMMIFWCAAMTVVLSLLSLNLTWISYLSIACMIGYIVGFAIGPGPIPWLITAELFRQSARPPAFMVSCLLNWTCNFIIGISFPAIADATGAYVFILFMFVCIGITVFLAIIMPETKGKTFQEISNLFAKRKSEGTAHPTESVNGKIYHKIQLV</sequence>
<reference evidence="17" key="2">
    <citation type="journal article" date="2008" name="Genome Biol.">
        <title>Improved genome assembly and evidence-based global gene model set for the chordate Ciona intestinalis: new insight into intron and operon populations.</title>
        <authorList>
            <person name="Satou Y."/>
            <person name="Mineta K."/>
            <person name="Ogasawara M."/>
            <person name="Sasakura Y."/>
            <person name="Shoguchi E."/>
            <person name="Ueno K."/>
            <person name="Yamada L."/>
            <person name="Matsumoto J."/>
            <person name="Wasserscheid J."/>
            <person name="Dewar K."/>
            <person name="Wiley G.B."/>
            <person name="Macmil S.L."/>
            <person name="Roe B.A."/>
            <person name="Zeller R.W."/>
            <person name="Hastings K.E."/>
            <person name="Lemaire P."/>
            <person name="Lindquist E."/>
            <person name="Endo T."/>
            <person name="Hotta K."/>
            <person name="Inaba K."/>
        </authorList>
    </citation>
    <scope>NUCLEOTIDE SEQUENCE [LARGE SCALE GENOMIC DNA]</scope>
    <source>
        <strain evidence="17">wild type</strain>
    </source>
</reference>
<evidence type="ECO:0000256" key="12">
    <source>
        <dbReference type="ARBA" id="ARBA00029961"/>
    </source>
</evidence>
<evidence type="ECO:0000259" key="16">
    <source>
        <dbReference type="PROSITE" id="PS50850"/>
    </source>
</evidence>
<dbReference type="InterPro" id="IPR003663">
    <property type="entry name" value="Sugar/inositol_transpt"/>
</dbReference>
<dbReference type="GO" id="GO:0005886">
    <property type="term" value="C:plasma membrane"/>
    <property type="evidence" value="ECO:0000318"/>
    <property type="project" value="GO_Central"/>
</dbReference>
<keyword evidence="6 14" id="KW-0813">Transport</keyword>
<evidence type="ECO:0000256" key="7">
    <source>
        <dbReference type="ARBA" id="ARBA00022475"/>
    </source>
</evidence>
<feature type="transmembrane region" description="Helical" evidence="15">
    <location>
        <begin position="170"/>
        <end position="190"/>
    </location>
</feature>
<dbReference type="GO" id="GO:0046323">
    <property type="term" value="P:D-glucose import"/>
    <property type="evidence" value="ECO:0000318"/>
    <property type="project" value="GO_Central"/>
</dbReference>
<keyword evidence="8" id="KW-0762">Sugar transport</keyword>
<evidence type="ECO:0000256" key="11">
    <source>
        <dbReference type="ARBA" id="ARBA00023136"/>
    </source>
</evidence>
<evidence type="ECO:0000256" key="9">
    <source>
        <dbReference type="ARBA" id="ARBA00022692"/>
    </source>
</evidence>
<reference evidence="17" key="3">
    <citation type="submission" date="2025-08" db="UniProtKB">
        <authorList>
            <consortium name="Ensembl"/>
        </authorList>
    </citation>
    <scope>IDENTIFICATION</scope>
</reference>
<accession>F6YR14</accession>
<dbReference type="PANTHER" id="PTHR23503:SF132">
    <property type="entry name" value="SOLUTE CARRIER FAMILY 2, FACILITATED GLUCOSE TRANSPORTER MEMBER 5-LIKE"/>
    <property type="match status" value="1"/>
</dbReference>
<dbReference type="GeneTree" id="ENSGT00940000156846"/>
<dbReference type="Ensembl" id="ENSCINT00000007910.3">
    <property type="protein sequence ID" value="ENSCINP00000007910.3"/>
    <property type="gene ID" value="ENSCING00000003814.3"/>
</dbReference>